<dbReference type="EMBL" id="JANARS010000003">
    <property type="protein sequence ID" value="MCP3421989.1"/>
    <property type="molecule type" value="Genomic_DNA"/>
</dbReference>
<dbReference type="InterPro" id="IPR050557">
    <property type="entry name" value="RTX_toxin/Mannuronan_C5-epim"/>
</dbReference>
<dbReference type="Pfam" id="PF00353">
    <property type="entry name" value="HemolysinCabind"/>
    <property type="match status" value="2"/>
</dbReference>
<keyword evidence="6" id="KW-1185">Reference proteome</keyword>
<evidence type="ECO:0000256" key="3">
    <source>
        <dbReference type="SAM" id="MobiDB-lite"/>
    </source>
</evidence>
<keyword evidence="2" id="KW-0964">Secreted</keyword>
<protein>
    <recommendedName>
        <fullName evidence="7">Calcium-binding protein</fullName>
    </recommendedName>
</protein>
<evidence type="ECO:0000256" key="4">
    <source>
        <dbReference type="SAM" id="SignalP"/>
    </source>
</evidence>
<dbReference type="Proteomes" id="UP001204524">
    <property type="component" value="Unassembled WGS sequence"/>
</dbReference>
<evidence type="ECO:0000313" key="5">
    <source>
        <dbReference type="EMBL" id="MCP3421989.1"/>
    </source>
</evidence>
<dbReference type="PANTHER" id="PTHR38340:SF1">
    <property type="entry name" value="S-LAYER PROTEIN"/>
    <property type="match status" value="1"/>
</dbReference>
<organism evidence="5 6">
    <name type="scientific">Nocardioides pinisoli</name>
    <dbReference type="NCBI Taxonomy" id="2950279"/>
    <lineage>
        <taxon>Bacteria</taxon>
        <taxon>Bacillati</taxon>
        <taxon>Actinomycetota</taxon>
        <taxon>Actinomycetes</taxon>
        <taxon>Propionibacteriales</taxon>
        <taxon>Nocardioidaceae</taxon>
        <taxon>Nocardioides</taxon>
    </lineage>
</organism>
<feature type="signal peptide" evidence="4">
    <location>
        <begin position="1"/>
        <end position="28"/>
    </location>
</feature>
<name>A0ABT1KXB9_9ACTN</name>
<feature type="compositionally biased region" description="Basic and acidic residues" evidence="3">
    <location>
        <begin position="456"/>
        <end position="469"/>
    </location>
</feature>
<comment type="subcellular location">
    <subcellularLocation>
        <location evidence="1">Secreted</location>
    </subcellularLocation>
</comment>
<dbReference type="Gene3D" id="2.150.10.10">
    <property type="entry name" value="Serralysin-like metalloprotease, C-terminal"/>
    <property type="match status" value="1"/>
</dbReference>
<dbReference type="SUPFAM" id="SSF51120">
    <property type="entry name" value="beta-Roll"/>
    <property type="match status" value="1"/>
</dbReference>
<dbReference type="PRINTS" id="PR00313">
    <property type="entry name" value="CABNDNGRPT"/>
</dbReference>
<dbReference type="PROSITE" id="PS00330">
    <property type="entry name" value="HEMOLYSIN_CALCIUM"/>
    <property type="match status" value="1"/>
</dbReference>
<proteinExistence type="predicted"/>
<evidence type="ECO:0000256" key="1">
    <source>
        <dbReference type="ARBA" id="ARBA00004613"/>
    </source>
</evidence>
<reference evidence="5 6" key="1">
    <citation type="submission" date="2022-06" db="EMBL/GenBank/DDBJ databases">
        <authorList>
            <person name="So Y."/>
        </authorList>
    </citation>
    <scope>NUCLEOTIDE SEQUENCE [LARGE SCALE GENOMIC DNA]</scope>
    <source>
        <strain evidence="5 6">STR3</strain>
    </source>
</reference>
<gene>
    <name evidence="5" type="ORF">NCI01_09300</name>
</gene>
<keyword evidence="4" id="KW-0732">Signal</keyword>
<sequence length="480" mass="48377">MRRTTTLTAATMLGLAVLVPTTSATAVAETCRGEAATLVGTGPTLTGTEGRDIIVSGTATTVDALGGDDLVCVTGGGNVNVLGVRAGSGDDVVDTTALGAAYDATVDLGAGADALEGGAADETVTAGPAESGGVDADTDVVRTGEGADRVTVAAGWRPGVDPVVDVVELGPGDDTATIASRSMAPASSVDGGEGTDQVAVDFTSDAASSVDIAGGTVRSGNLTTTLVSFETADISTTWPGGSGAEGPSSVSYTGTPGDDVVTLRLDRTSSNPAVSVKTYGGDDEVLFADAPTTDTRVDTGRGRDLLVAASPNGTMRLDLATGRWRSARFFGDPSYWVGTPDAVISAVDNVENAFLMAPEVTALGDSSANELSFNACRGTLRGGAKADRLSAVGGDPWWDEFSYDCDALSLKRTSTMAGGAGQDSLRGGAGKDKLRGDAGNDVLQGRAGNDVLLGGRGRDKADGGMGRDRCVAERERRCER</sequence>
<evidence type="ECO:0000313" key="6">
    <source>
        <dbReference type="Proteomes" id="UP001204524"/>
    </source>
</evidence>
<feature type="compositionally biased region" description="Basic and acidic residues" evidence="3">
    <location>
        <begin position="429"/>
        <end position="438"/>
    </location>
</feature>
<dbReference type="InterPro" id="IPR018511">
    <property type="entry name" value="Hemolysin-typ_Ca-bd_CS"/>
</dbReference>
<evidence type="ECO:0000256" key="2">
    <source>
        <dbReference type="ARBA" id="ARBA00022525"/>
    </source>
</evidence>
<feature type="region of interest" description="Disordered" evidence="3">
    <location>
        <begin position="416"/>
        <end position="469"/>
    </location>
</feature>
<dbReference type="InterPro" id="IPR011049">
    <property type="entry name" value="Serralysin-like_metalloprot_C"/>
</dbReference>
<dbReference type="InterPro" id="IPR001343">
    <property type="entry name" value="Hemolysn_Ca-bd"/>
</dbReference>
<comment type="caution">
    <text evidence="5">The sequence shown here is derived from an EMBL/GenBank/DDBJ whole genome shotgun (WGS) entry which is preliminary data.</text>
</comment>
<accession>A0ABT1KXB9</accession>
<dbReference type="PANTHER" id="PTHR38340">
    <property type="entry name" value="S-LAYER PROTEIN"/>
    <property type="match status" value="1"/>
</dbReference>
<evidence type="ECO:0008006" key="7">
    <source>
        <dbReference type="Google" id="ProtNLM"/>
    </source>
</evidence>
<feature type="chain" id="PRO_5046781058" description="Calcium-binding protein" evidence="4">
    <location>
        <begin position="29"/>
        <end position="480"/>
    </location>
</feature>
<dbReference type="RefSeq" id="WP_254181197.1">
    <property type="nucleotide sequence ID" value="NZ_JANARS010000003.1"/>
</dbReference>